<comment type="pathway">
    <text evidence="2">Cofactor biosynthesis; tetrahydrofolate biosynthesis; 2-amino-4-hydroxy-6-hydroxymethyl-7,8-dihydropteridine diphosphate from 7,8-dihydroneopterin triphosphate: step 3/4.</text>
</comment>
<gene>
    <name evidence="9" type="ORF">MU516_05475</name>
</gene>
<feature type="domain" description="Dihydroneopterin aldolase/epimerase" evidence="8">
    <location>
        <begin position="7"/>
        <end position="115"/>
    </location>
</feature>
<dbReference type="NCBIfam" id="TIGR00526">
    <property type="entry name" value="folB_dom"/>
    <property type="match status" value="1"/>
</dbReference>
<evidence type="ECO:0000256" key="1">
    <source>
        <dbReference type="ARBA" id="ARBA00001353"/>
    </source>
</evidence>
<dbReference type="PANTHER" id="PTHR42844">
    <property type="entry name" value="DIHYDRONEOPTERIN ALDOLASE 1-RELATED"/>
    <property type="match status" value="1"/>
</dbReference>
<keyword evidence="6" id="KW-0456">Lyase</keyword>
<dbReference type="InterPro" id="IPR043133">
    <property type="entry name" value="GTP-CH-I_C/QueF"/>
</dbReference>
<comment type="similarity">
    <text evidence="3">Belongs to the DHNA family.</text>
</comment>
<keyword evidence="5" id="KW-0289">Folate biosynthesis</keyword>
<dbReference type="EC" id="4.1.2.25" evidence="4"/>
<evidence type="ECO:0000256" key="2">
    <source>
        <dbReference type="ARBA" id="ARBA00005013"/>
    </source>
</evidence>
<dbReference type="Proteomes" id="UP001320702">
    <property type="component" value="Unassembled WGS sequence"/>
</dbReference>
<evidence type="ECO:0000256" key="6">
    <source>
        <dbReference type="ARBA" id="ARBA00023239"/>
    </source>
</evidence>
<keyword evidence="10" id="KW-1185">Reference proteome</keyword>
<dbReference type="SMART" id="SM00905">
    <property type="entry name" value="FolB"/>
    <property type="match status" value="1"/>
</dbReference>
<protein>
    <recommendedName>
        <fullName evidence="4">dihydroneopterin aldolase</fullName>
        <ecNumber evidence="4">4.1.2.25</ecNumber>
    </recommendedName>
    <alternativeName>
        <fullName evidence="7">7,8-dihydroneopterin aldolase</fullName>
    </alternativeName>
</protein>
<dbReference type="EMBL" id="JANAVZ010000002">
    <property type="protein sequence ID" value="MCT4332318.1"/>
    <property type="molecule type" value="Genomic_DNA"/>
</dbReference>
<evidence type="ECO:0000313" key="10">
    <source>
        <dbReference type="Proteomes" id="UP001320702"/>
    </source>
</evidence>
<organism evidence="9 10">
    <name type="scientific">Paracoccus maritimus</name>
    <dbReference type="NCBI Taxonomy" id="2933292"/>
    <lineage>
        <taxon>Bacteria</taxon>
        <taxon>Pseudomonadati</taxon>
        <taxon>Pseudomonadota</taxon>
        <taxon>Alphaproteobacteria</taxon>
        <taxon>Rhodobacterales</taxon>
        <taxon>Paracoccaceae</taxon>
        <taxon>Paracoccus</taxon>
    </lineage>
</organism>
<evidence type="ECO:0000256" key="5">
    <source>
        <dbReference type="ARBA" id="ARBA00022909"/>
    </source>
</evidence>
<dbReference type="InterPro" id="IPR006156">
    <property type="entry name" value="Dihydroneopterin_aldolase"/>
</dbReference>
<sequence length="261" mass="28220">MEKPDRIHLRDHVLSAEIGAFQSERGRVQRLRFTISVDLADAVSGSDDQVDRILSYDVLTQAVDTALSDRRYALVETLAEKIAAEILAHPAAARVEVSVEKLDRGPGALGITISRDAPRVAATPPDLPCELMVWRAPTELPRGAVVILPAIHDPAPPSTSIARRRIALLTLDQAAWALAERIGLEIAETRTELDAAIHDRRPVIWAPARLAADDAAAGETAETIAFWLAARMPVRRIAFSLAEPDPLPVAPDGLAVTICRA</sequence>
<dbReference type="SUPFAM" id="SSF55620">
    <property type="entry name" value="Tetrahydrobiopterin biosynthesis enzymes-like"/>
    <property type="match status" value="1"/>
</dbReference>
<evidence type="ECO:0000259" key="8">
    <source>
        <dbReference type="SMART" id="SM00905"/>
    </source>
</evidence>
<evidence type="ECO:0000256" key="7">
    <source>
        <dbReference type="ARBA" id="ARBA00032903"/>
    </source>
</evidence>
<dbReference type="RefSeq" id="WP_260276209.1">
    <property type="nucleotide sequence ID" value="NZ_JANAVZ010000002.1"/>
</dbReference>
<reference evidence="9 10" key="1">
    <citation type="submission" date="2022-04" db="EMBL/GenBank/DDBJ databases">
        <title>Paracoccus sp. YLB-12 draft genome sequence.</title>
        <authorList>
            <person name="Yu L."/>
        </authorList>
    </citation>
    <scope>NUCLEOTIDE SEQUENCE [LARGE SCALE GENOMIC DNA]</scope>
    <source>
        <strain evidence="9 10">YLB-12</strain>
    </source>
</reference>
<comment type="caution">
    <text evidence="9">The sequence shown here is derived from an EMBL/GenBank/DDBJ whole genome shotgun (WGS) entry which is preliminary data.</text>
</comment>
<accession>A0ABT2K730</accession>
<evidence type="ECO:0000256" key="3">
    <source>
        <dbReference type="ARBA" id="ARBA00005708"/>
    </source>
</evidence>
<proteinExistence type="inferred from homology"/>
<name>A0ABT2K730_9RHOB</name>
<evidence type="ECO:0000313" key="9">
    <source>
        <dbReference type="EMBL" id="MCT4332318.1"/>
    </source>
</evidence>
<dbReference type="Gene3D" id="3.30.1130.10">
    <property type="match status" value="1"/>
</dbReference>
<dbReference type="InterPro" id="IPR006157">
    <property type="entry name" value="FolB_dom"/>
</dbReference>
<dbReference type="Pfam" id="PF02152">
    <property type="entry name" value="FolB"/>
    <property type="match status" value="1"/>
</dbReference>
<comment type="catalytic activity">
    <reaction evidence="1">
        <text>7,8-dihydroneopterin = 6-hydroxymethyl-7,8-dihydropterin + glycolaldehyde</text>
        <dbReference type="Rhea" id="RHEA:10540"/>
        <dbReference type="ChEBI" id="CHEBI:17001"/>
        <dbReference type="ChEBI" id="CHEBI:17071"/>
        <dbReference type="ChEBI" id="CHEBI:44841"/>
        <dbReference type="EC" id="4.1.2.25"/>
    </reaction>
</comment>
<dbReference type="PANTHER" id="PTHR42844:SF1">
    <property type="entry name" value="DIHYDRONEOPTERIN ALDOLASE 1-RELATED"/>
    <property type="match status" value="1"/>
</dbReference>
<evidence type="ECO:0000256" key="4">
    <source>
        <dbReference type="ARBA" id="ARBA00013043"/>
    </source>
</evidence>